<sequence>MNFRELINKLKSIKEMGYVKTRRAGNTGIGKTIEDLLGINENNVPGPNAAMIELKWNDPHPLDTKYLQG</sequence>
<accession>A0A9E2BIV4</accession>
<dbReference type="InterPro" id="IPR043004">
    <property type="entry name" value="MvaI_BcnI_cat"/>
</dbReference>
<protein>
    <recommendedName>
        <fullName evidence="1">MvaI/BcnI restriction endonuclease domain-containing protein</fullName>
    </recommendedName>
</protein>
<reference evidence="2 3" key="1">
    <citation type="journal article" date="2021" name="bioRxiv">
        <title>Unique metabolic strategies in Hadean analogues reveal hints for primordial physiology.</title>
        <authorList>
            <person name="Nobu M.K."/>
            <person name="Nakai R."/>
            <person name="Tamazawa S."/>
            <person name="Mori H."/>
            <person name="Toyoda A."/>
            <person name="Ijiri A."/>
            <person name="Suzuki S."/>
            <person name="Kurokawa K."/>
            <person name="Kamagata Y."/>
            <person name="Tamaki H."/>
        </authorList>
    </citation>
    <scope>NUCLEOTIDE SEQUENCE [LARGE SCALE GENOMIC DNA]</scope>
    <source>
        <strain evidence="2">BS525</strain>
    </source>
</reference>
<evidence type="ECO:0000313" key="3">
    <source>
        <dbReference type="Proteomes" id="UP000811545"/>
    </source>
</evidence>
<dbReference type="EMBL" id="QLTW01000096">
    <property type="protein sequence ID" value="MBT9145461.1"/>
    <property type="molecule type" value="Genomic_DNA"/>
</dbReference>
<name>A0A9E2BIV4_PSYF1</name>
<evidence type="ECO:0000313" key="2">
    <source>
        <dbReference type="EMBL" id="MBT9145461.1"/>
    </source>
</evidence>
<dbReference type="Proteomes" id="UP000811545">
    <property type="component" value="Unassembled WGS sequence"/>
</dbReference>
<dbReference type="InterPro" id="IPR029127">
    <property type="entry name" value="MvaI_BcnI"/>
</dbReference>
<gene>
    <name evidence="2" type="ORF">DDT42_01332</name>
</gene>
<dbReference type="Gene3D" id="3.40.210.20">
    <property type="entry name" value="MvaI/BcnI restriction endonuclease, catalytic domain"/>
    <property type="match status" value="1"/>
</dbReference>
<feature type="domain" description="MvaI/BcnI restriction endonuclease" evidence="1">
    <location>
        <begin position="7"/>
        <end position="56"/>
    </location>
</feature>
<dbReference type="Pfam" id="PF15515">
    <property type="entry name" value="MvaI_BcnI"/>
    <property type="match status" value="1"/>
</dbReference>
<proteinExistence type="predicted"/>
<organism evidence="2 3">
    <name type="scientific">Psychracetigena formicireducens</name>
    <dbReference type="NCBI Taxonomy" id="2986056"/>
    <lineage>
        <taxon>Bacteria</taxon>
        <taxon>Bacillati</taxon>
        <taxon>Candidatus Lithacetigenota</taxon>
        <taxon>Candidatus Psychracetigena</taxon>
    </lineage>
</organism>
<dbReference type="AlphaFoldDB" id="A0A9E2BIV4"/>
<comment type="caution">
    <text evidence="2">The sequence shown here is derived from an EMBL/GenBank/DDBJ whole genome shotgun (WGS) entry which is preliminary data.</text>
</comment>
<evidence type="ECO:0000259" key="1">
    <source>
        <dbReference type="Pfam" id="PF15515"/>
    </source>
</evidence>